<evidence type="ECO:0000313" key="4">
    <source>
        <dbReference type="Proteomes" id="UP000278756"/>
    </source>
</evidence>
<comment type="similarity">
    <text evidence="2">Belongs to the MlaE permease family.</text>
</comment>
<proteinExistence type="inferred from homology"/>
<dbReference type="GO" id="GO:0005548">
    <property type="term" value="F:phospholipid transporter activity"/>
    <property type="evidence" value="ECO:0007669"/>
    <property type="project" value="TreeGrafter"/>
</dbReference>
<keyword evidence="2" id="KW-0997">Cell inner membrane</keyword>
<organism evidence="3 4">
    <name type="scientific">Asticcacaulis excentricus</name>
    <dbReference type="NCBI Taxonomy" id="78587"/>
    <lineage>
        <taxon>Bacteria</taxon>
        <taxon>Pseudomonadati</taxon>
        <taxon>Pseudomonadota</taxon>
        <taxon>Alphaproteobacteria</taxon>
        <taxon>Caulobacterales</taxon>
        <taxon>Caulobacteraceae</taxon>
        <taxon>Asticcacaulis</taxon>
    </lineage>
</organism>
<dbReference type="Proteomes" id="UP000278756">
    <property type="component" value="Chromosome 1"/>
</dbReference>
<evidence type="ECO:0000313" key="3">
    <source>
        <dbReference type="EMBL" id="BBF80388.1"/>
    </source>
</evidence>
<comment type="function">
    <text evidence="1">Could be part of an ABC transporter complex.</text>
</comment>
<sequence>MSKADFKIETPPGGEARVVSLTGDWTAIGLRDAGERLRSALKSASAVRIDTDDLSGFDTAGAYALRTVLGEHGDDALFAHDSRLSAVYELIRDIQPKVVEAQKKTAQQKANPIIAELARLGRSTEDVFKDLRDLNVFIGQLIVTAFLSLVTPGRIRWTPLVAQMQQAGFGSLMVVCVTNFFVGAVIAFLGILQLQQFGAAVFAVELIGISVLREFGPVIAAVLIAGRSASSFTAEIGAMKMNQEISAMRVMGINPFDALIFPRLAALVLTMPLVTFAGSMAGLLGGFVVVWAQLGYGPHFFSIRMTEYVPFVNFFVGMIKVPLFAIAITIIGCRLGMNVTEDVISLGRQVTRAVVQAIFTIILIDAIVAMMFNGFDF</sequence>
<keyword evidence="2" id="KW-1003">Cell membrane</keyword>
<dbReference type="PANTHER" id="PTHR30188">
    <property type="entry name" value="ABC TRANSPORTER PERMEASE PROTEIN-RELATED"/>
    <property type="match status" value="1"/>
</dbReference>
<feature type="transmembrane region" description="Helical" evidence="2">
    <location>
        <begin position="260"/>
        <end position="291"/>
    </location>
</feature>
<dbReference type="InterPro" id="IPR003453">
    <property type="entry name" value="ABC_MlaE_roteobac"/>
</dbReference>
<dbReference type="AlphaFoldDB" id="A0A3G9G7U3"/>
<dbReference type="GO" id="GO:0043190">
    <property type="term" value="C:ATP-binding cassette (ABC) transporter complex"/>
    <property type="evidence" value="ECO:0007669"/>
    <property type="project" value="InterPro"/>
</dbReference>
<feature type="transmembrane region" description="Helical" evidence="2">
    <location>
        <begin position="353"/>
        <end position="372"/>
    </location>
</feature>
<name>A0A3G9G7U3_9CAUL</name>
<keyword evidence="2" id="KW-0812">Transmembrane</keyword>
<reference evidence="4" key="1">
    <citation type="journal article" date="2017" name="Biotechnol. Biofuels">
        <title>Evaluation of environmental bacterial communities as a factor affecting the growth of duckweed Lemna minor.</title>
        <authorList>
            <person name="Ishizawa H."/>
            <person name="Kuroda M."/>
            <person name="Morikawa M."/>
            <person name="Ike M."/>
        </authorList>
    </citation>
    <scope>NUCLEOTIDE SEQUENCE [LARGE SCALE GENOMIC DNA]</scope>
    <source>
        <strain evidence="4">M6</strain>
    </source>
</reference>
<reference evidence="4" key="2">
    <citation type="journal article" date="2017" name="Plant Physiol. Biochem.">
        <title>Differential oxidative and antioxidative response of duckweed Lemna minor toward plant growth promoting/inhibiting bacteria.</title>
        <authorList>
            <person name="Ishizawa H."/>
            <person name="Kuroda M."/>
            <person name="Morikawa M."/>
            <person name="Ike M."/>
        </authorList>
    </citation>
    <scope>NUCLEOTIDE SEQUENCE [LARGE SCALE GENOMIC DNA]</scope>
    <source>
        <strain evidence="4">M6</strain>
    </source>
</reference>
<feature type="transmembrane region" description="Helical" evidence="2">
    <location>
        <begin position="167"/>
        <end position="189"/>
    </location>
</feature>
<dbReference type="NCBIfam" id="TIGR00056">
    <property type="entry name" value="MlaE family lipid ABC transporter permease subunit"/>
    <property type="match status" value="1"/>
</dbReference>
<dbReference type="PANTHER" id="PTHR30188:SF3">
    <property type="entry name" value="ABC TRANSPORTER PERMEASE"/>
    <property type="match status" value="1"/>
</dbReference>
<feature type="transmembrane region" description="Helical" evidence="2">
    <location>
        <begin position="134"/>
        <end position="155"/>
    </location>
</feature>
<feature type="transmembrane region" description="Helical" evidence="2">
    <location>
        <begin position="311"/>
        <end position="332"/>
    </location>
</feature>
<accession>A0A3G9G7U3</accession>
<dbReference type="Pfam" id="PF02405">
    <property type="entry name" value="MlaE"/>
    <property type="match status" value="1"/>
</dbReference>
<keyword evidence="2" id="KW-1133">Transmembrane helix</keyword>
<dbReference type="EMBL" id="AP018827">
    <property type="protein sequence ID" value="BBF80388.1"/>
    <property type="molecule type" value="Genomic_DNA"/>
</dbReference>
<evidence type="ECO:0000256" key="1">
    <source>
        <dbReference type="ARBA" id="ARBA00003787"/>
    </source>
</evidence>
<protein>
    <submittedName>
        <fullName evidence="3">ABC transporter, permease protein</fullName>
    </submittedName>
</protein>
<dbReference type="RefSeq" id="WP_126420702.1">
    <property type="nucleotide sequence ID" value="NZ_AP018827.1"/>
</dbReference>
<dbReference type="OrthoDB" id="9805022at2"/>
<keyword evidence="2" id="KW-0472">Membrane</keyword>
<dbReference type="InterPro" id="IPR030802">
    <property type="entry name" value="Permease_MalE"/>
</dbReference>
<comment type="subcellular location">
    <subcellularLocation>
        <location evidence="2">Cell inner membrane</location>
        <topology evidence="2">Multi-pass membrane protein</topology>
    </subcellularLocation>
</comment>
<gene>
    <name evidence="3" type="ORF">EM6_0970</name>
</gene>
<evidence type="ECO:0000256" key="2">
    <source>
        <dbReference type="RuleBase" id="RU362044"/>
    </source>
</evidence>